<dbReference type="EMBL" id="CADEAL010000813">
    <property type="protein sequence ID" value="CAB1425551.1"/>
    <property type="molecule type" value="Genomic_DNA"/>
</dbReference>
<dbReference type="AlphaFoldDB" id="A0A9N7YHC6"/>
<name>A0A9N7YHC6_PLEPL</name>
<evidence type="ECO:0000313" key="3">
    <source>
        <dbReference type="Proteomes" id="UP001153269"/>
    </source>
</evidence>
<sequence length="213" mass="24075">MAGGGGEERRGEERRGEEKRREEKRRREKEKRREEKRRKEKKGEGEGEGELWLDNSVCLKLCVSARRRDAWGVSGCHTCLPLSSLCHFDALIVVIGAGPIDYVCCSSASYGERAPCQQHSHNVISVGTADLLASNVEENDRRHFRMVLSKVLSCASRLFPGLGRSLVSKEPEVKSDLISNNQVRSNRYRVTRSAGNHVTQQSRTTRPKREQQI</sequence>
<evidence type="ECO:0000313" key="2">
    <source>
        <dbReference type="EMBL" id="CAB1425551.1"/>
    </source>
</evidence>
<organism evidence="2 3">
    <name type="scientific">Pleuronectes platessa</name>
    <name type="common">European plaice</name>
    <dbReference type="NCBI Taxonomy" id="8262"/>
    <lineage>
        <taxon>Eukaryota</taxon>
        <taxon>Metazoa</taxon>
        <taxon>Chordata</taxon>
        <taxon>Craniata</taxon>
        <taxon>Vertebrata</taxon>
        <taxon>Euteleostomi</taxon>
        <taxon>Actinopterygii</taxon>
        <taxon>Neopterygii</taxon>
        <taxon>Teleostei</taxon>
        <taxon>Neoteleostei</taxon>
        <taxon>Acanthomorphata</taxon>
        <taxon>Carangaria</taxon>
        <taxon>Pleuronectiformes</taxon>
        <taxon>Pleuronectoidei</taxon>
        <taxon>Pleuronectidae</taxon>
        <taxon>Pleuronectes</taxon>
    </lineage>
</organism>
<protein>
    <submittedName>
        <fullName evidence="2">Uncharacterized protein</fullName>
    </submittedName>
</protein>
<feature type="region of interest" description="Disordered" evidence="1">
    <location>
        <begin position="1"/>
        <end position="48"/>
    </location>
</feature>
<feature type="region of interest" description="Disordered" evidence="1">
    <location>
        <begin position="189"/>
        <end position="213"/>
    </location>
</feature>
<feature type="compositionally biased region" description="Basic and acidic residues" evidence="1">
    <location>
        <begin position="1"/>
        <end position="21"/>
    </location>
</feature>
<comment type="caution">
    <text evidence="2">The sequence shown here is derived from an EMBL/GenBank/DDBJ whole genome shotgun (WGS) entry which is preliminary data.</text>
</comment>
<gene>
    <name evidence="2" type="ORF">PLEPLA_LOCUS13481</name>
</gene>
<feature type="compositionally biased region" description="Polar residues" evidence="1">
    <location>
        <begin position="193"/>
        <end position="204"/>
    </location>
</feature>
<keyword evidence="3" id="KW-1185">Reference proteome</keyword>
<reference evidence="2" key="1">
    <citation type="submission" date="2020-03" db="EMBL/GenBank/DDBJ databases">
        <authorList>
            <person name="Weist P."/>
        </authorList>
    </citation>
    <scope>NUCLEOTIDE SEQUENCE</scope>
</reference>
<evidence type="ECO:0000256" key="1">
    <source>
        <dbReference type="SAM" id="MobiDB-lite"/>
    </source>
</evidence>
<feature type="compositionally biased region" description="Basic residues" evidence="1">
    <location>
        <begin position="22"/>
        <end position="40"/>
    </location>
</feature>
<proteinExistence type="predicted"/>
<accession>A0A9N7YHC6</accession>
<dbReference type="Proteomes" id="UP001153269">
    <property type="component" value="Unassembled WGS sequence"/>
</dbReference>